<dbReference type="Proteomes" id="UP000796880">
    <property type="component" value="Unassembled WGS sequence"/>
</dbReference>
<gene>
    <name evidence="2" type="ORF">FNV43_RR17003</name>
</gene>
<feature type="region of interest" description="Disordered" evidence="1">
    <location>
        <begin position="1"/>
        <end position="46"/>
    </location>
</feature>
<dbReference type="AlphaFoldDB" id="A0A8K0GZU2"/>
<evidence type="ECO:0000256" key="1">
    <source>
        <dbReference type="SAM" id="MobiDB-lite"/>
    </source>
</evidence>
<sequence>MLLRDESLAPSYDSSNDSSSDYFTEKDPKEDPKEDPEDESEPVDEKIEILEYEPEVEGDGKQEDSSVIEDFPERKEFFRRFGNKKRKRNVIRSRPFRPRTWLGIDGSKVKSIPMRLRIELRRLT</sequence>
<name>A0A8K0GZU2_9ROSA</name>
<evidence type="ECO:0000313" key="3">
    <source>
        <dbReference type="Proteomes" id="UP000796880"/>
    </source>
</evidence>
<feature type="compositionally biased region" description="Basic and acidic residues" evidence="1">
    <location>
        <begin position="23"/>
        <end position="32"/>
    </location>
</feature>
<feature type="compositionally biased region" description="Acidic residues" evidence="1">
    <location>
        <begin position="33"/>
        <end position="42"/>
    </location>
</feature>
<evidence type="ECO:0000313" key="2">
    <source>
        <dbReference type="EMBL" id="KAF3443082.1"/>
    </source>
</evidence>
<proteinExistence type="predicted"/>
<keyword evidence="3" id="KW-1185">Reference proteome</keyword>
<organism evidence="2 3">
    <name type="scientific">Rhamnella rubrinervis</name>
    <dbReference type="NCBI Taxonomy" id="2594499"/>
    <lineage>
        <taxon>Eukaryota</taxon>
        <taxon>Viridiplantae</taxon>
        <taxon>Streptophyta</taxon>
        <taxon>Embryophyta</taxon>
        <taxon>Tracheophyta</taxon>
        <taxon>Spermatophyta</taxon>
        <taxon>Magnoliopsida</taxon>
        <taxon>eudicotyledons</taxon>
        <taxon>Gunneridae</taxon>
        <taxon>Pentapetalae</taxon>
        <taxon>rosids</taxon>
        <taxon>fabids</taxon>
        <taxon>Rosales</taxon>
        <taxon>Rhamnaceae</taxon>
        <taxon>rhamnoid group</taxon>
        <taxon>Rhamneae</taxon>
        <taxon>Rhamnella</taxon>
    </lineage>
</organism>
<feature type="compositionally biased region" description="Low complexity" evidence="1">
    <location>
        <begin position="11"/>
        <end position="22"/>
    </location>
</feature>
<protein>
    <submittedName>
        <fullName evidence="2">Uncharacterized protein</fullName>
    </submittedName>
</protein>
<reference evidence="2" key="1">
    <citation type="submission" date="2020-03" db="EMBL/GenBank/DDBJ databases">
        <title>A high-quality chromosome-level genome assembly of a woody plant with both climbing and erect habits, Rhamnella rubrinervis.</title>
        <authorList>
            <person name="Lu Z."/>
            <person name="Yang Y."/>
            <person name="Zhu X."/>
            <person name="Sun Y."/>
        </authorList>
    </citation>
    <scope>NUCLEOTIDE SEQUENCE</scope>
    <source>
        <strain evidence="2">BYM</strain>
        <tissue evidence="2">Leaf</tissue>
    </source>
</reference>
<comment type="caution">
    <text evidence="2">The sequence shown here is derived from an EMBL/GenBank/DDBJ whole genome shotgun (WGS) entry which is preliminary data.</text>
</comment>
<dbReference type="EMBL" id="VOIH02000007">
    <property type="protein sequence ID" value="KAF3443082.1"/>
    <property type="molecule type" value="Genomic_DNA"/>
</dbReference>
<accession>A0A8K0GZU2</accession>